<organism evidence="2 3">
    <name type="scientific">Lentinula lateritia</name>
    <dbReference type="NCBI Taxonomy" id="40482"/>
    <lineage>
        <taxon>Eukaryota</taxon>
        <taxon>Fungi</taxon>
        <taxon>Dikarya</taxon>
        <taxon>Basidiomycota</taxon>
        <taxon>Agaricomycotina</taxon>
        <taxon>Agaricomycetes</taxon>
        <taxon>Agaricomycetidae</taxon>
        <taxon>Agaricales</taxon>
        <taxon>Marasmiineae</taxon>
        <taxon>Omphalotaceae</taxon>
        <taxon>Lentinula</taxon>
    </lineage>
</organism>
<evidence type="ECO:0008006" key="4">
    <source>
        <dbReference type="Google" id="ProtNLM"/>
    </source>
</evidence>
<name>A0A9W9DF66_9AGAR</name>
<dbReference type="EMBL" id="JANVFS010000044">
    <property type="protein sequence ID" value="KAJ4466621.1"/>
    <property type="molecule type" value="Genomic_DNA"/>
</dbReference>
<feature type="transmembrane region" description="Helical" evidence="1">
    <location>
        <begin position="123"/>
        <end position="142"/>
    </location>
</feature>
<comment type="caution">
    <text evidence="2">The sequence shown here is derived from an EMBL/GenBank/DDBJ whole genome shotgun (WGS) entry which is preliminary data.</text>
</comment>
<reference evidence="2" key="1">
    <citation type="submission" date="2022-08" db="EMBL/GenBank/DDBJ databases">
        <authorList>
            <consortium name="DOE Joint Genome Institute"/>
            <person name="Min B."/>
            <person name="Riley R."/>
            <person name="Sierra-Patev S."/>
            <person name="Naranjo-Ortiz M."/>
            <person name="Looney B."/>
            <person name="Konkel Z."/>
            <person name="Slot J.C."/>
            <person name="Sakamoto Y."/>
            <person name="Steenwyk J.L."/>
            <person name="Rokas A."/>
            <person name="Carro J."/>
            <person name="Camarero S."/>
            <person name="Ferreira P."/>
            <person name="Molpeceres G."/>
            <person name="Ruiz-Duenas F.J."/>
            <person name="Serrano A."/>
            <person name="Henrissat B."/>
            <person name="Drula E."/>
            <person name="Hughes K.W."/>
            <person name="Mata J.L."/>
            <person name="Ishikawa N.K."/>
            <person name="Vargas-Isla R."/>
            <person name="Ushijima S."/>
            <person name="Smith C.A."/>
            <person name="Ahrendt S."/>
            <person name="Andreopoulos W."/>
            <person name="He G."/>
            <person name="Labutti K."/>
            <person name="Lipzen A."/>
            <person name="Ng V."/>
            <person name="Sandor L."/>
            <person name="Barry K."/>
            <person name="Martinez A.T."/>
            <person name="Xiao Y."/>
            <person name="Gibbons J.G."/>
            <person name="Terashima K."/>
            <person name="Hibbett D.S."/>
            <person name="Grigoriev I.V."/>
        </authorList>
    </citation>
    <scope>NUCLEOTIDE SEQUENCE</scope>
    <source>
        <strain evidence="2">Sp2 HRB7682 ss15</strain>
    </source>
</reference>
<evidence type="ECO:0000256" key="1">
    <source>
        <dbReference type="SAM" id="Phobius"/>
    </source>
</evidence>
<dbReference type="GO" id="GO:0005886">
    <property type="term" value="C:plasma membrane"/>
    <property type="evidence" value="ECO:0007669"/>
    <property type="project" value="InterPro"/>
</dbReference>
<protein>
    <recommendedName>
        <fullName evidence="4">Pali-domain-containing protein</fullName>
    </recommendedName>
</protein>
<sequence>MNLVDILNHLILIRNLITVALLIPVCCSVPTNFSIFFLSVDSSGDPNPMRYGLFGSSNSSQVQIGYDFSSPELDFDLRSINTGFIHSLTVALILYPIATALLGVAIMFSLFDVHIKLLLHTNYIAHLLLMIAWICSMVLFGATRSAFISQGIDAGWGNANWLALTACIVGADYKSYIEIPTEILMKVKLDDHAMSV</sequence>
<accession>A0A9W9DF66</accession>
<dbReference type="Pfam" id="PF06687">
    <property type="entry name" value="SUR7"/>
    <property type="match status" value="1"/>
</dbReference>
<proteinExistence type="predicted"/>
<reference evidence="2" key="2">
    <citation type="journal article" date="2023" name="Proc. Natl. Acad. Sci. U.S.A.">
        <title>A global phylogenomic analysis of the shiitake genus Lentinula.</title>
        <authorList>
            <person name="Sierra-Patev S."/>
            <person name="Min B."/>
            <person name="Naranjo-Ortiz M."/>
            <person name="Looney B."/>
            <person name="Konkel Z."/>
            <person name="Slot J.C."/>
            <person name="Sakamoto Y."/>
            <person name="Steenwyk J.L."/>
            <person name="Rokas A."/>
            <person name="Carro J."/>
            <person name="Camarero S."/>
            <person name="Ferreira P."/>
            <person name="Molpeceres G."/>
            <person name="Ruiz-Duenas F.J."/>
            <person name="Serrano A."/>
            <person name="Henrissat B."/>
            <person name="Drula E."/>
            <person name="Hughes K.W."/>
            <person name="Mata J.L."/>
            <person name="Ishikawa N.K."/>
            <person name="Vargas-Isla R."/>
            <person name="Ushijima S."/>
            <person name="Smith C.A."/>
            <person name="Donoghue J."/>
            <person name="Ahrendt S."/>
            <person name="Andreopoulos W."/>
            <person name="He G."/>
            <person name="LaButti K."/>
            <person name="Lipzen A."/>
            <person name="Ng V."/>
            <person name="Riley R."/>
            <person name="Sandor L."/>
            <person name="Barry K."/>
            <person name="Martinez A.T."/>
            <person name="Xiao Y."/>
            <person name="Gibbons J.G."/>
            <person name="Terashima K."/>
            <person name="Grigoriev I.V."/>
            <person name="Hibbett D."/>
        </authorList>
    </citation>
    <scope>NUCLEOTIDE SEQUENCE</scope>
    <source>
        <strain evidence="2">Sp2 HRB7682 ss15</strain>
    </source>
</reference>
<dbReference type="AlphaFoldDB" id="A0A9W9DF66"/>
<feature type="transmembrane region" description="Helical" evidence="1">
    <location>
        <begin position="12"/>
        <end position="40"/>
    </location>
</feature>
<dbReference type="InterPro" id="IPR009571">
    <property type="entry name" value="SUR7/Rim9-like_fungi"/>
</dbReference>
<evidence type="ECO:0000313" key="3">
    <source>
        <dbReference type="Proteomes" id="UP001150238"/>
    </source>
</evidence>
<keyword evidence="1" id="KW-0812">Transmembrane</keyword>
<keyword evidence="1" id="KW-0472">Membrane</keyword>
<evidence type="ECO:0000313" key="2">
    <source>
        <dbReference type="EMBL" id="KAJ4466621.1"/>
    </source>
</evidence>
<dbReference type="Proteomes" id="UP001150238">
    <property type="component" value="Unassembled WGS sequence"/>
</dbReference>
<gene>
    <name evidence="2" type="ORF">C8J55DRAFT_552330</name>
</gene>
<keyword evidence="1" id="KW-1133">Transmembrane helix</keyword>
<feature type="transmembrane region" description="Helical" evidence="1">
    <location>
        <begin position="88"/>
        <end position="111"/>
    </location>
</feature>